<keyword evidence="1" id="KW-0812">Transmembrane</keyword>
<sequence>MRNSRLIKIIIGVVCTVLLFFLSIGGLFYTTLANEGFMNEQIKQANYIQKVTKEINGRVQSYHQEARVTPELLADSVSEELVKKNIEHFVKETYRGKQPSLIQATELEEHIKETIHTYKTEHEINIEEGIAGEELALHMIGGIFERSVQPSYLHLFIRGINDLSHQVLHYAWGIVSVSLLILAGFIYFNLGSIRSRIKKFACSLMGAGLISLALAATLYYAQILQTDEQMESLQDLMRTYLSNFTLIVLLIGGSEIVVGGFAWLLAKRENKKRTVGQNQK</sequence>
<proteinExistence type="predicted"/>
<feature type="transmembrane region" description="Helical" evidence="1">
    <location>
        <begin position="170"/>
        <end position="188"/>
    </location>
</feature>
<accession>A0A242KVY5</accession>
<feature type="transmembrane region" description="Helical" evidence="1">
    <location>
        <begin position="7"/>
        <end position="29"/>
    </location>
</feature>
<keyword evidence="1" id="KW-0472">Membrane</keyword>
<name>A0A242KVY5_ENTMU</name>
<dbReference type="EMBL" id="NGMS01000002">
    <property type="protein sequence ID" value="OTP25490.1"/>
    <property type="molecule type" value="Genomic_DNA"/>
</dbReference>
<reference evidence="2 3" key="1">
    <citation type="submission" date="2017-05" db="EMBL/GenBank/DDBJ databases">
        <title>The Genome Sequence of Enterococcus mundtii 6B1_DIV0119.</title>
        <authorList>
            <consortium name="The Broad Institute Genomics Platform"/>
            <consortium name="The Broad Institute Genomic Center for Infectious Diseases"/>
            <person name="Earl A."/>
            <person name="Manson A."/>
            <person name="Schwartman J."/>
            <person name="Gilmore M."/>
            <person name="Abouelleil A."/>
            <person name="Cao P."/>
            <person name="Chapman S."/>
            <person name="Cusick C."/>
            <person name="Shea T."/>
            <person name="Young S."/>
            <person name="Neafsey D."/>
            <person name="Nusbaum C."/>
            <person name="Birren B."/>
        </authorList>
    </citation>
    <scope>NUCLEOTIDE SEQUENCE [LARGE SCALE GENOMIC DNA]</scope>
    <source>
        <strain evidence="2 3">6B1_DIV0119</strain>
    </source>
</reference>
<gene>
    <name evidence="2" type="ORF">A5802_002643</name>
</gene>
<keyword evidence="1" id="KW-1133">Transmembrane helix</keyword>
<feature type="transmembrane region" description="Helical" evidence="1">
    <location>
        <begin position="200"/>
        <end position="221"/>
    </location>
</feature>
<evidence type="ECO:0000256" key="1">
    <source>
        <dbReference type="SAM" id="Phobius"/>
    </source>
</evidence>
<dbReference type="Proteomes" id="UP000195024">
    <property type="component" value="Unassembled WGS sequence"/>
</dbReference>
<feature type="transmembrane region" description="Helical" evidence="1">
    <location>
        <begin position="241"/>
        <end position="266"/>
    </location>
</feature>
<evidence type="ECO:0000313" key="2">
    <source>
        <dbReference type="EMBL" id="OTP25490.1"/>
    </source>
</evidence>
<protein>
    <submittedName>
        <fullName evidence="2">Uncharacterized protein</fullName>
    </submittedName>
</protein>
<comment type="caution">
    <text evidence="2">The sequence shown here is derived from an EMBL/GenBank/DDBJ whole genome shotgun (WGS) entry which is preliminary data.</text>
</comment>
<dbReference type="RefSeq" id="WP_139843974.1">
    <property type="nucleotide sequence ID" value="NZ_NGMS01000002.1"/>
</dbReference>
<evidence type="ECO:0000313" key="3">
    <source>
        <dbReference type="Proteomes" id="UP000195024"/>
    </source>
</evidence>
<dbReference type="AlphaFoldDB" id="A0A242KVY5"/>
<organism evidence="2 3">
    <name type="scientific">Enterococcus mundtii</name>
    <dbReference type="NCBI Taxonomy" id="53346"/>
    <lineage>
        <taxon>Bacteria</taxon>
        <taxon>Bacillati</taxon>
        <taxon>Bacillota</taxon>
        <taxon>Bacilli</taxon>
        <taxon>Lactobacillales</taxon>
        <taxon>Enterococcaceae</taxon>
        <taxon>Enterococcus</taxon>
    </lineage>
</organism>